<reference evidence="2 3" key="1">
    <citation type="submission" date="2019-03" db="EMBL/GenBank/DDBJ databases">
        <title>Genomic Encyclopedia of Type Strains, Phase IV (KMG-IV): sequencing the most valuable type-strain genomes for metagenomic binning, comparative biology and taxonomic classification.</title>
        <authorList>
            <person name="Goeker M."/>
        </authorList>
    </citation>
    <scope>NUCLEOTIDE SEQUENCE [LARGE SCALE GENOMIC DNA]</scope>
    <source>
        <strain evidence="2 3">DSM 24629</strain>
    </source>
</reference>
<evidence type="ECO:0000256" key="1">
    <source>
        <dbReference type="SAM" id="Phobius"/>
    </source>
</evidence>
<dbReference type="PANTHER" id="PTHR41309">
    <property type="entry name" value="MEMBRANE PROTEIN-RELATED"/>
    <property type="match status" value="1"/>
</dbReference>
<name>A0A4R3MP08_9FIRM</name>
<dbReference type="EMBL" id="SMAL01000002">
    <property type="protein sequence ID" value="TCT16252.1"/>
    <property type="molecule type" value="Genomic_DNA"/>
</dbReference>
<feature type="transmembrane region" description="Helical" evidence="1">
    <location>
        <begin position="78"/>
        <end position="102"/>
    </location>
</feature>
<dbReference type="Proteomes" id="UP000294902">
    <property type="component" value="Unassembled WGS sequence"/>
</dbReference>
<dbReference type="RefSeq" id="WP_132250511.1">
    <property type="nucleotide sequence ID" value="NZ_SMAL01000002.1"/>
</dbReference>
<dbReference type="AlphaFoldDB" id="A0A4R3MP08"/>
<evidence type="ECO:0000313" key="3">
    <source>
        <dbReference type="Proteomes" id="UP000294902"/>
    </source>
</evidence>
<keyword evidence="1" id="KW-0812">Transmembrane</keyword>
<dbReference type="PANTHER" id="PTHR41309:SF2">
    <property type="entry name" value="MEMBRANE PROTEIN"/>
    <property type="match status" value="1"/>
</dbReference>
<sequence length="203" mass="22716">MIGLLLKDLITLKDQGKMIIVLLVFYSFIAVGSGNNLMFGMMIAILCAMLPITVMGFDEKAKWDKYALSMPISRFEVVMSKYLLGICFFILGFVVNVIFNLFTTSQGLMDIVEMSLGVVGIGVIYLCFVLPLLFKFGVEKGRFFLMLVMFIPLGIGILLNKLGFVMPPKETIDTMMAFIPLLSIIIFFCSIGLSYSIYSKKEL</sequence>
<keyword evidence="1" id="KW-0472">Membrane</keyword>
<dbReference type="OrthoDB" id="1655186at2"/>
<keyword evidence="3" id="KW-1185">Reference proteome</keyword>
<evidence type="ECO:0000313" key="2">
    <source>
        <dbReference type="EMBL" id="TCT16252.1"/>
    </source>
</evidence>
<feature type="transmembrane region" description="Helical" evidence="1">
    <location>
        <begin position="175"/>
        <end position="198"/>
    </location>
</feature>
<protein>
    <submittedName>
        <fullName evidence="2">ABC-2 family transporter</fullName>
    </submittedName>
</protein>
<feature type="transmembrane region" description="Helical" evidence="1">
    <location>
        <begin position="12"/>
        <end position="31"/>
    </location>
</feature>
<feature type="transmembrane region" description="Helical" evidence="1">
    <location>
        <begin position="143"/>
        <end position="163"/>
    </location>
</feature>
<gene>
    <name evidence="2" type="ORF">EDC18_102269</name>
</gene>
<keyword evidence="1" id="KW-1133">Transmembrane helix</keyword>
<organism evidence="2 3">
    <name type="scientific">Natranaerovirga pectinivora</name>
    <dbReference type="NCBI Taxonomy" id="682400"/>
    <lineage>
        <taxon>Bacteria</taxon>
        <taxon>Bacillati</taxon>
        <taxon>Bacillota</taxon>
        <taxon>Clostridia</taxon>
        <taxon>Lachnospirales</taxon>
        <taxon>Natranaerovirgaceae</taxon>
        <taxon>Natranaerovirga</taxon>
    </lineage>
</organism>
<proteinExistence type="predicted"/>
<dbReference type="Pfam" id="PF13346">
    <property type="entry name" value="ABC2_membrane_5"/>
    <property type="match status" value="1"/>
</dbReference>
<dbReference type="InterPro" id="IPR025699">
    <property type="entry name" value="ABC2_memb-like"/>
</dbReference>
<feature type="transmembrane region" description="Helical" evidence="1">
    <location>
        <begin position="114"/>
        <end position="134"/>
    </location>
</feature>
<comment type="caution">
    <text evidence="2">The sequence shown here is derived from an EMBL/GenBank/DDBJ whole genome shotgun (WGS) entry which is preliminary data.</text>
</comment>
<accession>A0A4R3MP08</accession>